<evidence type="ECO:0000313" key="4">
    <source>
        <dbReference type="EMBL" id="SEW25768.1"/>
    </source>
</evidence>
<dbReference type="EMBL" id="FOJA01000001">
    <property type="protein sequence ID" value="SEW25768.1"/>
    <property type="molecule type" value="Genomic_DNA"/>
</dbReference>
<dbReference type="OrthoDB" id="3327at2157"/>
<evidence type="ECO:0000259" key="2">
    <source>
        <dbReference type="PROSITE" id="PS50830"/>
    </source>
</evidence>
<organism evidence="4 5">
    <name type="scientific">Halobacterium jilantaiense</name>
    <dbReference type="NCBI Taxonomy" id="355548"/>
    <lineage>
        <taxon>Archaea</taxon>
        <taxon>Methanobacteriati</taxon>
        <taxon>Methanobacteriota</taxon>
        <taxon>Stenosarchaea group</taxon>
        <taxon>Halobacteria</taxon>
        <taxon>Halobacteriales</taxon>
        <taxon>Halobacteriaceae</taxon>
        <taxon>Halobacterium</taxon>
    </lineage>
</organism>
<dbReference type="InterPro" id="IPR002071">
    <property type="entry name" value="Thermonucl_AS"/>
</dbReference>
<feature type="compositionally biased region" description="Acidic residues" evidence="1">
    <location>
        <begin position="173"/>
        <end position="184"/>
    </location>
</feature>
<dbReference type="Pfam" id="PF00932">
    <property type="entry name" value="LTD"/>
    <property type="match status" value="1"/>
</dbReference>
<protein>
    <submittedName>
        <fullName evidence="4">Nuclease homologue</fullName>
    </submittedName>
</protein>
<dbReference type="Proteomes" id="UP000198518">
    <property type="component" value="Unassembled WGS sequence"/>
</dbReference>
<name>A0A1I0QGK7_9EURY</name>
<evidence type="ECO:0000259" key="3">
    <source>
        <dbReference type="PROSITE" id="PS51841"/>
    </source>
</evidence>
<proteinExistence type="predicted"/>
<dbReference type="SUPFAM" id="SSF74853">
    <property type="entry name" value="Lamin A/C globular tail domain"/>
    <property type="match status" value="1"/>
</dbReference>
<dbReference type="SMART" id="SM00318">
    <property type="entry name" value="SNc"/>
    <property type="match status" value="1"/>
</dbReference>
<dbReference type="PROSITE" id="PS01123">
    <property type="entry name" value="TNASE_1"/>
    <property type="match status" value="1"/>
</dbReference>
<dbReference type="STRING" id="355548.SAMN04487945_2556"/>
<gene>
    <name evidence="4" type="ORF">SAMN04487945_2556</name>
</gene>
<keyword evidence="5" id="KW-1185">Reference proteome</keyword>
<dbReference type="PROSITE" id="PS51841">
    <property type="entry name" value="LTD"/>
    <property type="match status" value="1"/>
</dbReference>
<dbReference type="RefSeq" id="WP_089669838.1">
    <property type="nucleotide sequence ID" value="NZ_FOJA01000001.1"/>
</dbReference>
<dbReference type="InterPro" id="IPR001322">
    <property type="entry name" value="Lamin_tail_dom"/>
</dbReference>
<dbReference type="SUPFAM" id="SSF50199">
    <property type="entry name" value="Staphylococcal nuclease"/>
    <property type="match status" value="1"/>
</dbReference>
<evidence type="ECO:0000313" key="5">
    <source>
        <dbReference type="Proteomes" id="UP000198518"/>
    </source>
</evidence>
<dbReference type="InterPro" id="IPR016071">
    <property type="entry name" value="Staphylococal_nuclease_OB-fold"/>
</dbReference>
<dbReference type="InterPro" id="IPR035437">
    <property type="entry name" value="SNase_OB-fold_sf"/>
</dbReference>
<sequence>MKRRQLLLGIGATVGAGAAISSGAFSNASADRQVAVTVSDDAAGLLSLEPAAGPNGEYVDGGGDRVAVALGDAQAGLTEGATYEFDRTLRVGNQGTQPVYVWAELSSAAFAGDDLYVYRGETGTPLNAANAAEVGIGGSLDLGFFVDTGNVDTDTYNPTITLHASDEPPNGGEDPEAPPDDPVEDPIPAVQLDSVSSLLDANQQPLTDDDTVAIWAEPTAAIQDSDGNGDAVSYPDDADIPVAAVDGDVVGITGPFVPTTTQFGDYGNEEFLLNVYDDLLGGSGTVRHDEGHGQFYTRSPNGGDDFQAFASYAESNGYTYEATESVPSSTDDADAFVVTTPSEAFTDTELDAVSSFVDDGGVVFLHEQSDYNDFDAPGNSNEIAAALSASFRFNDAQIVDNENNTGAPFVPATSNFNTDDFAAYFENREGLGIDLDPSEEYEVDVVSVADGDTVDVQFSNGQTDTVRIVGIDTPETGSTDERIAEYEGITDEAALKAKGDEATTYAENHLGGETVTLSFDENEPTRGNFGRLLGFLELPNGDVYNREAVADGWARVYSSGFDAHDDYWDAEDAAQAAGSGIWEISDPANIPESGDDPVESLFFPSPVAVEGGETVVASEGGDPLVAVDESAGVAAVGGPLVDEGYEPAEAGDGPTNDGQQVYPFVTNVVDYLADGGIEGPVLFDGGHGQFNSDFALSAEDVAYFQRYLEGQSTDAADSIALEGTVNLTDDEGPALLDDDGEPAASALVVTTPVDAFTADERSAVADFAAAGGAVVLVGTAEDTDALSNFDNLTADLGTSVGFTGNAVTDATNNIGGDESLPATTNFPGPADLFTAFTPDGGSTASVEITELDDGSEYVVVENTGAESVDVTDWTLSDEADKTFTFPATTLAAGETVAVTTNETPDDATPSVDYTYNWDQGYVWNGGGDTATLADADGVTVDVYSY</sequence>
<accession>A0A1I0QGK7</accession>
<evidence type="ECO:0000256" key="1">
    <source>
        <dbReference type="SAM" id="MobiDB-lite"/>
    </source>
</evidence>
<dbReference type="GO" id="GO:0003676">
    <property type="term" value="F:nucleic acid binding"/>
    <property type="evidence" value="ECO:0007669"/>
    <property type="project" value="InterPro"/>
</dbReference>
<dbReference type="Pfam" id="PF00565">
    <property type="entry name" value="SNase"/>
    <property type="match status" value="1"/>
</dbReference>
<dbReference type="GO" id="GO:0004518">
    <property type="term" value="F:nuclease activity"/>
    <property type="evidence" value="ECO:0007669"/>
    <property type="project" value="InterPro"/>
</dbReference>
<dbReference type="Gene3D" id="2.60.40.1260">
    <property type="entry name" value="Lamin Tail domain"/>
    <property type="match status" value="1"/>
</dbReference>
<dbReference type="PROSITE" id="PS50830">
    <property type="entry name" value="TNASE_3"/>
    <property type="match status" value="1"/>
</dbReference>
<feature type="region of interest" description="Disordered" evidence="1">
    <location>
        <begin position="159"/>
        <end position="188"/>
    </location>
</feature>
<feature type="domain" description="LTD" evidence="3">
    <location>
        <begin position="836"/>
        <end position="945"/>
    </location>
</feature>
<dbReference type="InterPro" id="IPR036415">
    <property type="entry name" value="Lamin_tail_dom_sf"/>
</dbReference>
<feature type="domain" description="TNase-like" evidence="2">
    <location>
        <begin position="439"/>
        <end position="584"/>
    </location>
</feature>
<dbReference type="Gene3D" id="2.40.50.90">
    <property type="match status" value="1"/>
</dbReference>
<dbReference type="AlphaFoldDB" id="A0A1I0QGK7"/>
<reference evidence="4 5" key="1">
    <citation type="submission" date="2016-10" db="EMBL/GenBank/DDBJ databases">
        <authorList>
            <person name="de Groot N.N."/>
        </authorList>
    </citation>
    <scope>NUCLEOTIDE SEQUENCE [LARGE SCALE GENOMIC DNA]</scope>
    <source>
        <strain evidence="4 5">CGMCC 1.5337</strain>
    </source>
</reference>